<name>A0A4Z1KDK3_9HELO</name>
<keyword evidence="3" id="KW-1185">Reference proteome</keyword>
<accession>A0A4Z1KDK3</accession>
<evidence type="ECO:0000313" key="3">
    <source>
        <dbReference type="Proteomes" id="UP000297280"/>
    </source>
</evidence>
<feature type="compositionally biased region" description="Basic residues" evidence="1">
    <location>
        <begin position="1"/>
        <end position="10"/>
    </location>
</feature>
<dbReference type="Proteomes" id="UP000297280">
    <property type="component" value="Unassembled WGS sequence"/>
</dbReference>
<dbReference type="AlphaFoldDB" id="A0A4Z1KDK3"/>
<protein>
    <submittedName>
        <fullName evidence="2">Uncharacterized protein</fullName>
    </submittedName>
</protein>
<evidence type="ECO:0000313" key="2">
    <source>
        <dbReference type="EMBL" id="TGO84161.1"/>
    </source>
</evidence>
<evidence type="ECO:0000256" key="1">
    <source>
        <dbReference type="SAM" id="MobiDB-lite"/>
    </source>
</evidence>
<dbReference type="OrthoDB" id="4352430at2759"/>
<reference evidence="2 3" key="1">
    <citation type="submission" date="2017-12" db="EMBL/GenBank/DDBJ databases">
        <title>Comparative genomics of Botrytis spp.</title>
        <authorList>
            <person name="Valero-Jimenez C.A."/>
            <person name="Tapia P."/>
            <person name="Veloso J."/>
            <person name="Silva-Moreno E."/>
            <person name="Staats M."/>
            <person name="Valdes J.H."/>
            <person name="Van Kan J.A.L."/>
        </authorList>
    </citation>
    <scope>NUCLEOTIDE SEQUENCE [LARGE SCALE GENOMIC DNA]</scope>
    <source>
        <strain evidence="2 3">MUCL3349</strain>
    </source>
</reference>
<comment type="caution">
    <text evidence="2">The sequence shown here is derived from an EMBL/GenBank/DDBJ whole genome shotgun (WGS) entry which is preliminary data.</text>
</comment>
<proteinExistence type="predicted"/>
<sequence>MAMYKSRRRSSGYTPRRSYGKNRGSTRRSKTSLWSKATLGKYVRAEAQKVLKSSGREPRSLSLKALPVRMSRTSGAVTATATNNSEWEVFIQGRRVDDRYVMLPISEAVPPRMSRLADGDGRFRTSEKVLIKGVSVRMTISQAERLRIQAFAFQNTVRRGDTVVASAVNRPWGDRRVLLPIEGIAAVPAPMAHICYEVMDKRDVMGTHSTSPLGRQLGLHDGPFATRRGVDNGIDSIEWKSVDGTSFTSRYSKDVGRPVGQVQVQIDGKKRGKPSRTLNMLMEVPSLMRTVGFNATSSALGSGWIATKHHLVEISIKLNKVVEYRQGLNAVPVSELPYELFLAIDSPRSLNEAGKADTVAGAVTAMEYKIYYERL</sequence>
<feature type="region of interest" description="Disordered" evidence="1">
    <location>
        <begin position="1"/>
        <end position="32"/>
    </location>
</feature>
<dbReference type="EMBL" id="PQXO01000540">
    <property type="protein sequence ID" value="TGO84161.1"/>
    <property type="molecule type" value="Genomic_DNA"/>
</dbReference>
<organism evidence="2 3">
    <name type="scientific">Botrytis porri</name>
    <dbReference type="NCBI Taxonomy" id="87229"/>
    <lineage>
        <taxon>Eukaryota</taxon>
        <taxon>Fungi</taxon>
        <taxon>Dikarya</taxon>
        <taxon>Ascomycota</taxon>
        <taxon>Pezizomycotina</taxon>
        <taxon>Leotiomycetes</taxon>
        <taxon>Helotiales</taxon>
        <taxon>Sclerotiniaceae</taxon>
        <taxon>Botrytis</taxon>
    </lineage>
</organism>
<gene>
    <name evidence="2" type="ORF">BPOR_0541g00020</name>
</gene>
<feature type="compositionally biased region" description="Basic residues" evidence="1">
    <location>
        <begin position="18"/>
        <end position="30"/>
    </location>
</feature>